<gene>
    <name evidence="1" type="ORF">C1H46_029535</name>
</gene>
<accession>A0A540LF68</accession>
<dbReference type="AlphaFoldDB" id="A0A540LF68"/>
<evidence type="ECO:0000313" key="2">
    <source>
        <dbReference type="Proteomes" id="UP000315295"/>
    </source>
</evidence>
<name>A0A540LF68_MALBA</name>
<evidence type="ECO:0000313" key="1">
    <source>
        <dbReference type="EMBL" id="TQD84922.1"/>
    </source>
</evidence>
<proteinExistence type="predicted"/>
<comment type="caution">
    <text evidence="1">The sequence shown here is derived from an EMBL/GenBank/DDBJ whole genome shotgun (WGS) entry which is preliminary data.</text>
</comment>
<organism evidence="1 2">
    <name type="scientific">Malus baccata</name>
    <name type="common">Siberian crab apple</name>
    <name type="synonym">Pyrus baccata</name>
    <dbReference type="NCBI Taxonomy" id="106549"/>
    <lineage>
        <taxon>Eukaryota</taxon>
        <taxon>Viridiplantae</taxon>
        <taxon>Streptophyta</taxon>
        <taxon>Embryophyta</taxon>
        <taxon>Tracheophyta</taxon>
        <taxon>Spermatophyta</taxon>
        <taxon>Magnoliopsida</taxon>
        <taxon>eudicotyledons</taxon>
        <taxon>Gunneridae</taxon>
        <taxon>Pentapetalae</taxon>
        <taxon>rosids</taxon>
        <taxon>fabids</taxon>
        <taxon>Rosales</taxon>
        <taxon>Rosaceae</taxon>
        <taxon>Amygdaloideae</taxon>
        <taxon>Maleae</taxon>
        <taxon>Malus</taxon>
    </lineage>
</organism>
<sequence>MTSPSNIQQEIPGLSNIQERIHLVNYDVEVNPSNIQQQILEQIEHESASSRMLSDITNRDDQTSARMRTHIGQLPHSNRSQIYDGMLSTLPHNDDIRHMKASEKSRTPSFLMCDTEDWK</sequence>
<keyword evidence="2" id="KW-1185">Reference proteome</keyword>
<protein>
    <submittedName>
        <fullName evidence="1">Uncharacterized protein</fullName>
    </submittedName>
</protein>
<dbReference type="Proteomes" id="UP000315295">
    <property type="component" value="Unassembled WGS sequence"/>
</dbReference>
<dbReference type="EMBL" id="VIEB01000615">
    <property type="protein sequence ID" value="TQD84922.1"/>
    <property type="molecule type" value="Genomic_DNA"/>
</dbReference>
<reference evidence="1 2" key="1">
    <citation type="journal article" date="2019" name="G3 (Bethesda)">
        <title>Sequencing of a Wild Apple (Malus baccata) Genome Unravels the Differences Between Cultivated and Wild Apple Species Regarding Disease Resistance and Cold Tolerance.</title>
        <authorList>
            <person name="Chen X."/>
        </authorList>
    </citation>
    <scope>NUCLEOTIDE SEQUENCE [LARGE SCALE GENOMIC DNA]</scope>
    <source>
        <strain evidence="2">cv. Shandingzi</strain>
        <tissue evidence="1">Leaves</tissue>
    </source>
</reference>